<keyword evidence="1" id="KW-0863">Zinc-finger</keyword>
<dbReference type="Proteomes" id="UP000760860">
    <property type="component" value="Unassembled WGS sequence"/>
</dbReference>
<dbReference type="Proteomes" id="UP000736787">
    <property type="component" value="Unassembled WGS sequence"/>
</dbReference>
<dbReference type="PROSITE" id="PS50157">
    <property type="entry name" value="ZINC_FINGER_C2H2_2"/>
    <property type="match status" value="1"/>
</dbReference>
<feature type="compositionally biased region" description="Acidic residues" evidence="2">
    <location>
        <begin position="282"/>
        <end position="312"/>
    </location>
</feature>
<feature type="compositionally biased region" description="Basic and acidic residues" evidence="2">
    <location>
        <begin position="267"/>
        <end position="281"/>
    </location>
</feature>
<reference evidence="9 10" key="1">
    <citation type="submission" date="2018-01" db="EMBL/GenBank/DDBJ databases">
        <title>Draft genome of the strawberry crown rot pathogen Phytophthora cactorum.</title>
        <authorList>
            <person name="Armitage A.D."/>
            <person name="Lysoe E."/>
            <person name="Nellist C.F."/>
            <person name="Harrison R.J."/>
            <person name="Brurberg M.B."/>
        </authorList>
    </citation>
    <scope>NUCLEOTIDE SEQUENCE [LARGE SCALE GENOMIC DNA]</scope>
    <source>
        <strain evidence="9 10">10300</strain>
    </source>
</reference>
<evidence type="ECO:0000313" key="5">
    <source>
        <dbReference type="EMBL" id="KAG2934539.1"/>
    </source>
</evidence>
<proteinExistence type="predicted"/>
<dbReference type="InterPro" id="IPR013087">
    <property type="entry name" value="Znf_C2H2_type"/>
</dbReference>
<dbReference type="Proteomes" id="UP000697107">
    <property type="component" value="Unassembled WGS sequence"/>
</dbReference>
<dbReference type="EMBL" id="RCMI01000104">
    <property type="protein sequence ID" value="KAG2934539.1"/>
    <property type="molecule type" value="Genomic_DNA"/>
</dbReference>
<dbReference type="SMART" id="SM00355">
    <property type="entry name" value="ZnF_C2H2"/>
    <property type="match status" value="2"/>
</dbReference>
<organism evidence="9 10">
    <name type="scientific">Phytophthora cactorum</name>
    <dbReference type="NCBI Taxonomy" id="29920"/>
    <lineage>
        <taxon>Eukaryota</taxon>
        <taxon>Sar</taxon>
        <taxon>Stramenopiles</taxon>
        <taxon>Oomycota</taxon>
        <taxon>Peronosporomycetes</taxon>
        <taxon>Peronosporales</taxon>
        <taxon>Peronosporaceae</taxon>
        <taxon>Phytophthora</taxon>
    </lineage>
</organism>
<reference evidence="8" key="2">
    <citation type="submission" date="2018-05" db="EMBL/GenBank/DDBJ databases">
        <title>Effector identification in a new, highly contiguous assembly of the strawberry crown rot pathogen Phytophthora cactorum.</title>
        <authorList>
            <person name="Armitage A.D."/>
            <person name="Nellist C.F."/>
            <person name="Bates H."/>
            <person name="Vickerstaff R.J."/>
            <person name="Harrison R.J."/>
        </authorList>
    </citation>
    <scope>NUCLEOTIDE SEQUENCE</scope>
    <source>
        <strain evidence="4">15-7</strain>
        <strain evidence="5">4032</strain>
        <strain evidence="6">4040</strain>
        <strain evidence="7">P415</strain>
        <strain evidence="8">P421</strain>
    </source>
</reference>
<evidence type="ECO:0000256" key="2">
    <source>
        <dbReference type="SAM" id="MobiDB-lite"/>
    </source>
</evidence>
<evidence type="ECO:0000313" key="7">
    <source>
        <dbReference type="EMBL" id="KAG2991056.1"/>
    </source>
</evidence>
<feature type="domain" description="C2H2-type" evidence="3">
    <location>
        <begin position="240"/>
        <end position="270"/>
    </location>
</feature>
<dbReference type="STRING" id="29920.A0A329R9Z1"/>
<sequence>MVGFVKKDIATLWNVDYVQDGAQIDEQLCKDALEEVENLDFKPIFRKVYSKTLDTCRQQALAPVSGDALAKIHEIVPSAISGAHRHWEINEHSWNALKSLPGCRDQGVHRDLPTFETARALLKHRVVQGSVIVALMDNTRLHVYPGCFGEQADREKRKTPVLQRVTVLVFRGDLAHARPKYDELNVRLHCYIQVSGVRQKPNSTEAVMFQTFRCDKCLRTSFTRRKLAEHRRTCSERGRIKCPYPSCNAAYSKCNSLTQHIKRSHTKKGETRAIEEVRMNEGDDEQSSESGEESGETEENEEESEEESEESSEYSGNDSSADEE</sequence>
<dbReference type="EMBL" id="RCMG01000091">
    <property type="protein sequence ID" value="KAG2864002.1"/>
    <property type="molecule type" value="Genomic_DNA"/>
</dbReference>
<feature type="compositionally biased region" description="Low complexity" evidence="2">
    <location>
        <begin position="313"/>
        <end position="324"/>
    </location>
</feature>
<protein>
    <recommendedName>
        <fullName evidence="3">C2H2-type domain-containing protein</fullName>
    </recommendedName>
</protein>
<dbReference type="AlphaFoldDB" id="A0A329R9Z1"/>
<comment type="caution">
    <text evidence="9">The sequence shown here is derived from an EMBL/GenBank/DDBJ whole genome shotgun (WGS) entry which is preliminary data.</text>
</comment>
<dbReference type="EMBL" id="RCML01000107">
    <property type="protein sequence ID" value="KAG2991056.1"/>
    <property type="molecule type" value="Genomic_DNA"/>
</dbReference>
<evidence type="ECO:0000313" key="8">
    <source>
        <dbReference type="EMBL" id="KAG3215617.1"/>
    </source>
</evidence>
<gene>
    <name evidence="9" type="ORF">PC110_g22328</name>
    <name evidence="4" type="ORF">PC113_g4988</name>
    <name evidence="5" type="ORF">PC115_g5162</name>
    <name evidence="6" type="ORF">PC117_g9429</name>
    <name evidence="7" type="ORF">PC118_g5276</name>
    <name evidence="8" type="ORF">PC129_g13500</name>
</gene>
<dbReference type="VEuPathDB" id="FungiDB:PC110_g22328"/>
<name>A0A329R9Z1_9STRA</name>
<keyword evidence="1" id="KW-0862">Zinc</keyword>
<dbReference type="OrthoDB" id="123950at2759"/>
<feature type="region of interest" description="Disordered" evidence="2">
    <location>
        <begin position="260"/>
        <end position="324"/>
    </location>
</feature>
<dbReference type="Proteomes" id="UP000774804">
    <property type="component" value="Unassembled WGS sequence"/>
</dbReference>
<evidence type="ECO:0000313" key="4">
    <source>
        <dbReference type="EMBL" id="KAG2864002.1"/>
    </source>
</evidence>
<dbReference type="Gene3D" id="3.30.160.60">
    <property type="entry name" value="Classic Zinc Finger"/>
    <property type="match status" value="1"/>
</dbReference>
<evidence type="ECO:0000313" key="6">
    <source>
        <dbReference type="EMBL" id="KAG2943600.1"/>
    </source>
</evidence>
<dbReference type="EMBL" id="MJFZ01001930">
    <property type="protein sequence ID" value="RAW21230.1"/>
    <property type="molecule type" value="Genomic_DNA"/>
</dbReference>
<keyword evidence="10" id="KW-1185">Reference proteome</keyword>
<dbReference type="GO" id="GO:0008270">
    <property type="term" value="F:zinc ion binding"/>
    <property type="evidence" value="ECO:0007669"/>
    <property type="project" value="UniProtKB-KW"/>
</dbReference>
<dbReference type="EMBL" id="RCMV01000545">
    <property type="protein sequence ID" value="KAG3215617.1"/>
    <property type="molecule type" value="Genomic_DNA"/>
</dbReference>
<accession>A0A329R9Z1</accession>
<evidence type="ECO:0000313" key="10">
    <source>
        <dbReference type="Proteomes" id="UP000251314"/>
    </source>
</evidence>
<evidence type="ECO:0000313" key="9">
    <source>
        <dbReference type="EMBL" id="RAW21230.1"/>
    </source>
</evidence>
<keyword evidence="1" id="KW-0479">Metal-binding</keyword>
<evidence type="ECO:0000259" key="3">
    <source>
        <dbReference type="PROSITE" id="PS50157"/>
    </source>
</evidence>
<dbReference type="PROSITE" id="PS00028">
    <property type="entry name" value="ZINC_FINGER_C2H2_1"/>
    <property type="match status" value="1"/>
</dbReference>
<dbReference type="Proteomes" id="UP000251314">
    <property type="component" value="Unassembled WGS sequence"/>
</dbReference>
<dbReference type="Proteomes" id="UP000735874">
    <property type="component" value="Unassembled WGS sequence"/>
</dbReference>
<evidence type="ECO:0000256" key="1">
    <source>
        <dbReference type="PROSITE-ProRule" id="PRU00042"/>
    </source>
</evidence>
<dbReference type="EMBL" id="RCMK01000215">
    <property type="protein sequence ID" value="KAG2943600.1"/>
    <property type="molecule type" value="Genomic_DNA"/>
</dbReference>